<sequence>MTREQVWSVLEALTQANRPLRLRISTENGVADNLLMVKQVSGIEQICGGINYCLLCVSTKAGMPLKQFNASPVELQFVTDSGNLRSVCGIVTEAVEGESDGGLATYQLTVRDGLSIMEKRVNTRVFRNASEVDITRTILGEWRHGNPILARALQFELESLKTYPAREFTMQYNESDAAFLQRLWKRRGLSWFFKPGSASTTGRSDLPCHVLVLFDDVKSLSQNAAGEVRYHRDDGTETRDSITAWNAARTLSPGRVSRHSWEYAQSRAWEIEEVGQNNQGPFANRFAASLDDYLIDVPHAGADNDDYRSLCAVRMQRHEFASKSFHGESAVRDLCVGQWISVTGHAEIDTHPAEQREFVITELRVEAENNLPKALNDRTRRLFARNHWRGDSDGSVMIQATSENGARYANRFSCVRRGIAIVPAYDPRVDLPRTEAQSVLVVGPVGEEVYCDEHGRVKIRFPGCRQTDHEHAHGVGASGYEGDSAWVRVASSSAGDRWGAISLPRAGEECIVTFIGGDPDKPVITARVHGGMAPPPTFSHTGRLPGNRFLSGIKSKEVNGRRSNQLRLDDTPGQISAQLASDHGASQLNLGLLTHPRTEGRGEIRGTGAELRSDGSVAVRGAQGVYISADARLRAAGRQLEHDGLTGLAAALEIVQHQLSELAKTHHADATDSKPLTQLAAYLNKWDSTDDGASKPDSAAGEPIVAIDAPAGMLLGSSANIAIGAQTHVDVLSVGNTQVSAGRKLLMRATERICLFAHMLGIRITAAAGKIEIQAHQDSIELTSAKRIVLSAAEEIVIQAPKVTVITQGAQAAYGGGAITYFLTGEYAINSSTFAHKGVKDGAVADLSLPKSEVAYDQRVRLTDLNTGEALVSRRFRVKLEDGQKIEGTTDAQGLTQILKSSIPFSSFTIEALDD</sequence>
<feature type="domain" description="DUF2345" evidence="3">
    <location>
        <begin position="695"/>
        <end position="838"/>
    </location>
</feature>
<accession>A0A2G8TA16</accession>
<dbReference type="InterPro" id="IPR028244">
    <property type="entry name" value="T6SS_Rhs_Vgr_dom"/>
</dbReference>
<dbReference type="Proteomes" id="UP000230390">
    <property type="component" value="Unassembled WGS sequence"/>
</dbReference>
<dbReference type="Gene3D" id="2.30.110.50">
    <property type="match status" value="1"/>
</dbReference>
<dbReference type="InterPro" id="IPR006531">
    <property type="entry name" value="Gp5/Vgr_OB"/>
</dbReference>
<feature type="domain" description="Gp5/Type VI secretion system Vgr protein OB-fold" evidence="2">
    <location>
        <begin position="481"/>
        <end position="527"/>
    </location>
</feature>
<dbReference type="InterPro" id="IPR018769">
    <property type="entry name" value="VgrG2_DUF2345"/>
</dbReference>
<dbReference type="InterPro" id="IPR017847">
    <property type="entry name" value="T6SS_RhsGE_Vgr_subset"/>
</dbReference>
<dbReference type="RefSeq" id="WP_099792209.1">
    <property type="nucleotide sequence ID" value="NZ_JBHLYV010000093.1"/>
</dbReference>
<evidence type="ECO:0000259" key="2">
    <source>
        <dbReference type="Pfam" id="PF04717"/>
    </source>
</evidence>
<dbReference type="SUPFAM" id="SSF69279">
    <property type="entry name" value="Phage tail proteins"/>
    <property type="match status" value="2"/>
</dbReference>
<dbReference type="Gene3D" id="4.10.220.110">
    <property type="match status" value="1"/>
</dbReference>
<dbReference type="Pfam" id="PF13296">
    <property type="entry name" value="T6SS_Vgr"/>
    <property type="match status" value="1"/>
</dbReference>
<comment type="similarity">
    <text evidence="1">Belongs to the VgrG protein family.</text>
</comment>
<dbReference type="Gene3D" id="2.40.50.230">
    <property type="entry name" value="Gp5 N-terminal domain"/>
    <property type="match status" value="1"/>
</dbReference>
<protein>
    <submittedName>
        <fullName evidence="5">Type VI secretion system tip protein VgrG</fullName>
    </submittedName>
</protein>
<evidence type="ECO:0000259" key="4">
    <source>
        <dbReference type="Pfam" id="PF13296"/>
    </source>
</evidence>
<dbReference type="OrthoDB" id="1907165at2"/>
<evidence type="ECO:0000259" key="3">
    <source>
        <dbReference type="Pfam" id="PF10106"/>
    </source>
</evidence>
<comment type="caution">
    <text evidence="5">The sequence shown here is derived from an EMBL/GenBank/DDBJ whole genome shotgun (WGS) entry which is preliminary data.</text>
</comment>
<dbReference type="Gene3D" id="3.55.50.10">
    <property type="entry name" value="Baseplate protein-like domains"/>
    <property type="match status" value="1"/>
</dbReference>
<dbReference type="SUPFAM" id="SSF69255">
    <property type="entry name" value="gp5 N-terminal domain-like"/>
    <property type="match status" value="1"/>
</dbReference>
<dbReference type="InterPro" id="IPR037026">
    <property type="entry name" value="Vgr_OB-fold_dom_sf"/>
</dbReference>
<keyword evidence="6" id="KW-1185">Reference proteome</keyword>
<dbReference type="AlphaFoldDB" id="A0A2G8TA16"/>
<name>A0A2G8TA16_9BURK</name>
<evidence type="ECO:0000256" key="1">
    <source>
        <dbReference type="ARBA" id="ARBA00005558"/>
    </source>
</evidence>
<dbReference type="Pfam" id="PF05954">
    <property type="entry name" value="Phage_GPD"/>
    <property type="match status" value="1"/>
</dbReference>
<dbReference type="InterPro" id="IPR006533">
    <property type="entry name" value="T6SS_Vgr_RhsGE"/>
</dbReference>
<evidence type="ECO:0000313" key="5">
    <source>
        <dbReference type="EMBL" id="PIL42890.1"/>
    </source>
</evidence>
<gene>
    <name evidence="5" type="ORF">CR105_21970</name>
</gene>
<dbReference type="Pfam" id="PF04717">
    <property type="entry name" value="Phage_base_V"/>
    <property type="match status" value="1"/>
</dbReference>
<dbReference type="Pfam" id="PF10106">
    <property type="entry name" value="DUF2345"/>
    <property type="match status" value="1"/>
</dbReference>
<reference evidence="5 6" key="1">
    <citation type="submission" date="2017-10" db="EMBL/GenBank/DDBJ databases">
        <title>Massilia psychrophilum sp. nov., a novel purple-pigmented bacterium isolated from Tianshan glacier, Xinjiang Municipality, China.</title>
        <authorList>
            <person name="Wang H."/>
        </authorList>
    </citation>
    <scope>NUCLEOTIDE SEQUENCE [LARGE SCALE GENOMIC DNA]</scope>
    <source>
        <strain evidence="5 6">JCM 30074</strain>
    </source>
</reference>
<dbReference type="NCBIfam" id="TIGR03361">
    <property type="entry name" value="VI_Rhs_Vgr"/>
    <property type="match status" value="1"/>
</dbReference>
<dbReference type="NCBIfam" id="TIGR01646">
    <property type="entry name" value="vgr_GE"/>
    <property type="match status" value="1"/>
</dbReference>
<organism evidence="5 6">
    <name type="scientific">Massilia eurypsychrophila</name>
    <dbReference type="NCBI Taxonomy" id="1485217"/>
    <lineage>
        <taxon>Bacteria</taxon>
        <taxon>Pseudomonadati</taxon>
        <taxon>Pseudomonadota</taxon>
        <taxon>Betaproteobacteria</taxon>
        <taxon>Burkholderiales</taxon>
        <taxon>Oxalobacteraceae</taxon>
        <taxon>Telluria group</taxon>
        <taxon>Massilia</taxon>
    </lineage>
</organism>
<dbReference type="EMBL" id="PDOC01000019">
    <property type="protein sequence ID" value="PIL42890.1"/>
    <property type="molecule type" value="Genomic_DNA"/>
</dbReference>
<evidence type="ECO:0000313" key="6">
    <source>
        <dbReference type="Proteomes" id="UP000230390"/>
    </source>
</evidence>
<feature type="domain" description="Putative type VI secretion system Rhs element associated Vgr" evidence="4">
    <location>
        <begin position="556"/>
        <end position="663"/>
    </location>
</feature>
<proteinExistence type="inferred from homology"/>